<comment type="caution">
    <text evidence="1">The sequence shown here is derived from an EMBL/GenBank/DDBJ whole genome shotgun (WGS) entry which is preliminary data.</text>
</comment>
<proteinExistence type="predicted"/>
<accession>A0AAV2I6R9</accession>
<keyword evidence="2" id="KW-1185">Reference proteome</keyword>
<reference evidence="1 2" key="1">
    <citation type="submission" date="2024-04" db="EMBL/GenBank/DDBJ databases">
        <authorList>
            <consortium name="Genoscope - CEA"/>
            <person name="William W."/>
        </authorList>
    </citation>
    <scope>NUCLEOTIDE SEQUENCE [LARGE SCALE GENOMIC DNA]</scope>
</reference>
<dbReference type="AlphaFoldDB" id="A0AAV2I6R9"/>
<protein>
    <submittedName>
        <fullName evidence="1">Uncharacterized protein</fullName>
    </submittedName>
</protein>
<organism evidence="1 2">
    <name type="scientific">Lymnaea stagnalis</name>
    <name type="common">Great pond snail</name>
    <name type="synonym">Helix stagnalis</name>
    <dbReference type="NCBI Taxonomy" id="6523"/>
    <lineage>
        <taxon>Eukaryota</taxon>
        <taxon>Metazoa</taxon>
        <taxon>Spiralia</taxon>
        <taxon>Lophotrochozoa</taxon>
        <taxon>Mollusca</taxon>
        <taxon>Gastropoda</taxon>
        <taxon>Heterobranchia</taxon>
        <taxon>Euthyneura</taxon>
        <taxon>Panpulmonata</taxon>
        <taxon>Hygrophila</taxon>
        <taxon>Lymnaeoidea</taxon>
        <taxon>Lymnaeidae</taxon>
        <taxon>Lymnaea</taxon>
    </lineage>
</organism>
<name>A0AAV2I6R9_LYMST</name>
<dbReference type="EMBL" id="CAXITT010000475">
    <property type="protein sequence ID" value="CAL1542212.1"/>
    <property type="molecule type" value="Genomic_DNA"/>
</dbReference>
<gene>
    <name evidence="1" type="ORF">GSLYS_00015810001</name>
</gene>
<dbReference type="Proteomes" id="UP001497497">
    <property type="component" value="Unassembled WGS sequence"/>
</dbReference>
<evidence type="ECO:0000313" key="2">
    <source>
        <dbReference type="Proteomes" id="UP001497497"/>
    </source>
</evidence>
<evidence type="ECO:0000313" key="1">
    <source>
        <dbReference type="EMBL" id="CAL1542212.1"/>
    </source>
</evidence>
<sequence>MLQHLYCLHPSHQTVLRMCQTTLGNLVLVDMSQYCLSGPIEFDSLKNNVTLDLEKTEEKLMHS</sequence>